<name>A0A2U1KU52_ARTAN</name>
<accession>A0A2U1KU52</accession>
<dbReference type="EMBL" id="PKPP01013939">
    <property type="protein sequence ID" value="PWA40253.1"/>
    <property type="molecule type" value="Genomic_DNA"/>
</dbReference>
<dbReference type="GO" id="GO:0003677">
    <property type="term" value="F:DNA binding"/>
    <property type="evidence" value="ECO:0007669"/>
    <property type="project" value="UniProtKB-KW"/>
</dbReference>
<evidence type="ECO:0000313" key="1">
    <source>
        <dbReference type="EMBL" id="PWA40253.1"/>
    </source>
</evidence>
<dbReference type="Proteomes" id="UP000245207">
    <property type="component" value="Unassembled WGS sequence"/>
</dbReference>
<keyword evidence="1" id="KW-0238">DNA-binding</keyword>
<dbReference type="AlphaFoldDB" id="A0A2U1KU52"/>
<gene>
    <name evidence="1" type="ORF">CTI12_AA564310</name>
</gene>
<dbReference type="OrthoDB" id="661680at2759"/>
<keyword evidence="2" id="KW-1185">Reference proteome</keyword>
<organism evidence="1 2">
    <name type="scientific">Artemisia annua</name>
    <name type="common">Sweet wormwood</name>
    <dbReference type="NCBI Taxonomy" id="35608"/>
    <lineage>
        <taxon>Eukaryota</taxon>
        <taxon>Viridiplantae</taxon>
        <taxon>Streptophyta</taxon>
        <taxon>Embryophyta</taxon>
        <taxon>Tracheophyta</taxon>
        <taxon>Spermatophyta</taxon>
        <taxon>Magnoliopsida</taxon>
        <taxon>eudicotyledons</taxon>
        <taxon>Gunneridae</taxon>
        <taxon>Pentapetalae</taxon>
        <taxon>asterids</taxon>
        <taxon>campanulids</taxon>
        <taxon>Asterales</taxon>
        <taxon>Asteraceae</taxon>
        <taxon>Asteroideae</taxon>
        <taxon>Anthemideae</taxon>
        <taxon>Artemisiinae</taxon>
        <taxon>Artemisia</taxon>
    </lineage>
</organism>
<comment type="caution">
    <text evidence="1">The sequence shown here is derived from an EMBL/GenBank/DDBJ whole genome shotgun (WGS) entry which is preliminary data.</text>
</comment>
<evidence type="ECO:0000313" key="2">
    <source>
        <dbReference type="Proteomes" id="UP000245207"/>
    </source>
</evidence>
<proteinExistence type="predicted"/>
<protein>
    <submittedName>
        <fullName evidence="1">DNA-binding storekeeper protein-related transcriptional regulator</fullName>
    </submittedName>
</protein>
<sequence length="124" mass="13891">MLIWGTSASSIPNGVDDYEVLMMDVEKSMDVNRFVKYVGSNYGPVLVEEMVKAWDGVGWISSKGTEGLTFPKKGEQGSKRNTKFEKAFDWKFITRKTYELYAKRTDLVQEHVAAVIGAVKSSAI</sequence>
<reference evidence="1 2" key="1">
    <citation type="journal article" date="2018" name="Mol. Plant">
        <title>The genome of Artemisia annua provides insight into the evolution of Asteraceae family and artemisinin biosynthesis.</title>
        <authorList>
            <person name="Shen Q."/>
            <person name="Zhang L."/>
            <person name="Liao Z."/>
            <person name="Wang S."/>
            <person name="Yan T."/>
            <person name="Shi P."/>
            <person name="Liu M."/>
            <person name="Fu X."/>
            <person name="Pan Q."/>
            <person name="Wang Y."/>
            <person name="Lv Z."/>
            <person name="Lu X."/>
            <person name="Zhang F."/>
            <person name="Jiang W."/>
            <person name="Ma Y."/>
            <person name="Chen M."/>
            <person name="Hao X."/>
            <person name="Li L."/>
            <person name="Tang Y."/>
            <person name="Lv G."/>
            <person name="Zhou Y."/>
            <person name="Sun X."/>
            <person name="Brodelius P.E."/>
            <person name="Rose J.K.C."/>
            <person name="Tang K."/>
        </authorList>
    </citation>
    <scope>NUCLEOTIDE SEQUENCE [LARGE SCALE GENOMIC DNA]</scope>
    <source>
        <strain evidence="2">cv. Huhao1</strain>
        <tissue evidence="1">Leaf</tissue>
    </source>
</reference>